<gene>
    <name evidence="1" type="ORF">C1Y40_05154</name>
</gene>
<organism evidence="1 2">
    <name type="scientific">Mycobacterium talmoniae</name>
    <dbReference type="NCBI Taxonomy" id="1858794"/>
    <lineage>
        <taxon>Bacteria</taxon>
        <taxon>Bacillati</taxon>
        <taxon>Actinomycetota</taxon>
        <taxon>Actinomycetes</taxon>
        <taxon>Mycobacteriales</taxon>
        <taxon>Mycobacteriaceae</taxon>
        <taxon>Mycobacterium</taxon>
    </lineage>
</organism>
<sequence length="50" mass="5730">MTVWERLPISKRAASTTPASATMARMNEAPSVDQWRVRCIASRMWHWVGV</sequence>
<dbReference type="EMBL" id="PPEA01000735">
    <property type="protein sequence ID" value="PQM44687.1"/>
    <property type="molecule type" value="Genomic_DNA"/>
</dbReference>
<evidence type="ECO:0000313" key="1">
    <source>
        <dbReference type="EMBL" id="PQM44687.1"/>
    </source>
</evidence>
<reference evidence="1 2" key="1">
    <citation type="journal article" date="2017" name="Int. J. Syst. Evol. Microbiol.">
        <title>Mycobacterium talmoniae sp. nov., a slowly growing mycobacterium isolated from human respiratory samples.</title>
        <authorList>
            <person name="Davidson R.M."/>
            <person name="DeGroote M.A."/>
            <person name="Marola J.L."/>
            <person name="Buss S."/>
            <person name="Jones V."/>
            <person name="McNeil M.R."/>
            <person name="Freifeld A.G."/>
            <person name="Elaine Epperson L."/>
            <person name="Hasan N.A."/>
            <person name="Jackson M."/>
            <person name="Iwen P.C."/>
            <person name="Salfinger M."/>
            <person name="Strong M."/>
        </authorList>
    </citation>
    <scope>NUCLEOTIDE SEQUENCE [LARGE SCALE GENOMIC DNA]</scope>
    <source>
        <strain evidence="1 2">ATCC BAA-2683</strain>
    </source>
</reference>
<name>A0A2S8BDD8_9MYCO</name>
<proteinExistence type="predicted"/>
<protein>
    <submittedName>
        <fullName evidence="1">Uncharacterized protein</fullName>
    </submittedName>
</protein>
<dbReference type="Proteomes" id="UP000238296">
    <property type="component" value="Unassembled WGS sequence"/>
</dbReference>
<evidence type="ECO:0000313" key="2">
    <source>
        <dbReference type="Proteomes" id="UP000238296"/>
    </source>
</evidence>
<dbReference type="AlphaFoldDB" id="A0A2S8BDD8"/>
<accession>A0A2S8BDD8</accession>
<comment type="caution">
    <text evidence="1">The sequence shown here is derived from an EMBL/GenBank/DDBJ whole genome shotgun (WGS) entry which is preliminary data.</text>
</comment>